<proteinExistence type="predicted"/>
<accession>A0A8T0JAS7</accession>
<dbReference type="OrthoDB" id="9988031at2759"/>
<name>A0A8T0JAS7_CERPU</name>
<dbReference type="Proteomes" id="UP000822688">
    <property type="component" value="Chromosome 1"/>
</dbReference>
<gene>
    <name evidence="1" type="ORF">KC19_1G222000</name>
</gene>
<organism evidence="1 2">
    <name type="scientific">Ceratodon purpureus</name>
    <name type="common">Fire moss</name>
    <name type="synonym">Dicranum purpureum</name>
    <dbReference type="NCBI Taxonomy" id="3225"/>
    <lineage>
        <taxon>Eukaryota</taxon>
        <taxon>Viridiplantae</taxon>
        <taxon>Streptophyta</taxon>
        <taxon>Embryophyta</taxon>
        <taxon>Bryophyta</taxon>
        <taxon>Bryophytina</taxon>
        <taxon>Bryopsida</taxon>
        <taxon>Dicranidae</taxon>
        <taxon>Pseudoditrichales</taxon>
        <taxon>Ditrichaceae</taxon>
        <taxon>Ceratodon</taxon>
    </lineage>
</organism>
<dbReference type="AlphaFoldDB" id="A0A8T0JAS7"/>
<comment type="caution">
    <text evidence="1">The sequence shown here is derived from an EMBL/GenBank/DDBJ whole genome shotgun (WGS) entry which is preliminary data.</text>
</comment>
<keyword evidence="2" id="KW-1185">Reference proteome</keyword>
<evidence type="ECO:0000313" key="2">
    <source>
        <dbReference type="Proteomes" id="UP000822688"/>
    </source>
</evidence>
<protein>
    <submittedName>
        <fullName evidence="1">Uncharacterized protein</fullName>
    </submittedName>
</protein>
<sequence>MTFISLKVTMIFQVLVCFGIIASTVSVTRSVVQTNLANIKDHLEHLQRPPEEFDWEWTPDVDTNDATELFFRNKKFQGWVVSNKEHRYNHSKTVLEQLGILPNQYIPEHYQSQVIQRAMEDYHAGNQKYLTDKYKKVFSNRLAFTDLFQKFVNDTSADVGSWRFFFEDDVALHPFLTQSLARRLLARGMEVAAADGILYLGICGPSKSREKVVLSNPGPVEATRCSGACTHAFGLTKWKTGGFLTYMDKLRMPEDANVTSMYFDQLMQAYGEQVHKIWVLGSNLVSPQEKNHIGMVFQDRTNYPSVINTREPSLR</sequence>
<reference evidence="1" key="1">
    <citation type="submission" date="2020-06" db="EMBL/GenBank/DDBJ databases">
        <title>WGS assembly of Ceratodon purpureus strain R40.</title>
        <authorList>
            <person name="Carey S.B."/>
            <person name="Jenkins J."/>
            <person name="Shu S."/>
            <person name="Lovell J.T."/>
            <person name="Sreedasyam A."/>
            <person name="Maumus F."/>
            <person name="Tiley G.P."/>
            <person name="Fernandez-Pozo N."/>
            <person name="Barry K."/>
            <person name="Chen C."/>
            <person name="Wang M."/>
            <person name="Lipzen A."/>
            <person name="Daum C."/>
            <person name="Saski C.A."/>
            <person name="Payton A.C."/>
            <person name="Mcbreen J.C."/>
            <person name="Conrad R.E."/>
            <person name="Kollar L.M."/>
            <person name="Olsson S."/>
            <person name="Huttunen S."/>
            <person name="Landis J.B."/>
            <person name="Wickett N.J."/>
            <person name="Johnson M.G."/>
            <person name="Rensing S.A."/>
            <person name="Grimwood J."/>
            <person name="Schmutz J."/>
            <person name="Mcdaniel S.F."/>
        </authorList>
    </citation>
    <scope>NUCLEOTIDE SEQUENCE</scope>
    <source>
        <strain evidence="1">R40</strain>
    </source>
</reference>
<dbReference type="EMBL" id="CM026421">
    <property type="protein sequence ID" value="KAG0592063.1"/>
    <property type="molecule type" value="Genomic_DNA"/>
</dbReference>
<evidence type="ECO:0000313" key="1">
    <source>
        <dbReference type="EMBL" id="KAG0592063.1"/>
    </source>
</evidence>